<evidence type="ECO:0000313" key="3">
    <source>
        <dbReference type="EMBL" id="GFO26139.1"/>
    </source>
</evidence>
<protein>
    <recommendedName>
        <fullName evidence="5">G-protein coupled receptors family 1 profile domain-containing protein</fullName>
    </recommendedName>
</protein>
<reference evidence="3 4" key="1">
    <citation type="journal article" date="2021" name="Elife">
        <title>Chloroplast acquisition without the gene transfer in kleptoplastic sea slugs, Plakobranchus ocellatus.</title>
        <authorList>
            <person name="Maeda T."/>
            <person name="Takahashi S."/>
            <person name="Yoshida T."/>
            <person name="Shimamura S."/>
            <person name="Takaki Y."/>
            <person name="Nagai Y."/>
            <person name="Toyoda A."/>
            <person name="Suzuki Y."/>
            <person name="Arimoto A."/>
            <person name="Ishii H."/>
            <person name="Satoh N."/>
            <person name="Nishiyama T."/>
            <person name="Hasebe M."/>
            <person name="Maruyama T."/>
            <person name="Minagawa J."/>
            <person name="Obokata J."/>
            <person name="Shigenobu S."/>
        </authorList>
    </citation>
    <scope>NUCLEOTIDE SEQUENCE [LARGE SCALE GENOMIC DNA]</scope>
</reference>
<comment type="caution">
    <text evidence="3">The sequence shown here is derived from an EMBL/GenBank/DDBJ whole genome shotgun (WGS) entry which is preliminary data.</text>
</comment>
<feature type="compositionally biased region" description="Polar residues" evidence="1">
    <location>
        <begin position="104"/>
        <end position="121"/>
    </location>
</feature>
<gene>
    <name evidence="3" type="ORF">PoB_005264400</name>
</gene>
<evidence type="ECO:0000256" key="1">
    <source>
        <dbReference type="SAM" id="MobiDB-lite"/>
    </source>
</evidence>
<dbReference type="AlphaFoldDB" id="A0AAV4C4U6"/>
<name>A0AAV4C4U6_9GAST</name>
<dbReference type="PANTHER" id="PTHR46641:SF2">
    <property type="entry name" value="FMRFAMIDE RECEPTOR"/>
    <property type="match status" value="1"/>
</dbReference>
<dbReference type="Gene3D" id="1.20.1070.10">
    <property type="entry name" value="Rhodopsin 7-helix transmembrane proteins"/>
    <property type="match status" value="1"/>
</dbReference>
<dbReference type="SUPFAM" id="SSF81321">
    <property type="entry name" value="Family A G protein-coupled receptor-like"/>
    <property type="match status" value="1"/>
</dbReference>
<dbReference type="InterPro" id="IPR019427">
    <property type="entry name" value="7TM_GPCR_serpentine_rcpt_Srw"/>
</dbReference>
<dbReference type="InterPro" id="IPR052954">
    <property type="entry name" value="GPCR-Ligand_Int"/>
</dbReference>
<dbReference type="Pfam" id="PF10324">
    <property type="entry name" value="7TM_GPCR_Srw"/>
    <property type="match status" value="1"/>
</dbReference>
<feature type="compositionally biased region" description="Polar residues" evidence="1">
    <location>
        <begin position="82"/>
        <end position="96"/>
    </location>
</feature>
<proteinExistence type="predicted"/>
<accession>A0AAV4C4U6</accession>
<organism evidence="3 4">
    <name type="scientific">Plakobranchus ocellatus</name>
    <dbReference type="NCBI Taxonomy" id="259542"/>
    <lineage>
        <taxon>Eukaryota</taxon>
        <taxon>Metazoa</taxon>
        <taxon>Spiralia</taxon>
        <taxon>Lophotrochozoa</taxon>
        <taxon>Mollusca</taxon>
        <taxon>Gastropoda</taxon>
        <taxon>Heterobranchia</taxon>
        <taxon>Euthyneura</taxon>
        <taxon>Panpulmonata</taxon>
        <taxon>Sacoglossa</taxon>
        <taxon>Placobranchoidea</taxon>
        <taxon>Plakobranchidae</taxon>
        <taxon>Plakobranchus</taxon>
    </lineage>
</organism>
<sequence length="178" mass="19697">MVLCMTGIFFLCELFPALSFILTTGLNKFNQCSMSCNRFAALADTMVILNAAINFAIYCAAGKKFRDVFWQVFCVEPASGGSHATHSSQDSRNYAQANKKHARSSNSNKCSSDTVASNRVPPSQELRGRNKRVFDFSAKSKCCVFCRCCVGSQPETTGCCQDEEVILQLRRRVADTNE</sequence>
<keyword evidence="4" id="KW-1185">Reference proteome</keyword>
<evidence type="ECO:0000313" key="4">
    <source>
        <dbReference type="Proteomes" id="UP000735302"/>
    </source>
</evidence>
<evidence type="ECO:0000256" key="2">
    <source>
        <dbReference type="SAM" id="SignalP"/>
    </source>
</evidence>
<dbReference type="PANTHER" id="PTHR46641">
    <property type="entry name" value="FMRFAMIDE RECEPTOR-RELATED"/>
    <property type="match status" value="1"/>
</dbReference>
<dbReference type="Proteomes" id="UP000735302">
    <property type="component" value="Unassembled WGS sequence"/>
</dbReference>
<keyword evidence="2" id="KW-0732">Signal</keyword>
<feature type="signal peptide" evidence="2">
    <location>
        <begin position="1"/>
        <end position="19"/>
    </location>
</feature>
<feature type="chain" id="PRO_5043741459" description="G-protein coupled receptors family 1 profile domain-containing protein" evidence="2">
    <location>
        <begin position="20"/>
        <end position="178"/>
    </location>
</feature>
<feature type="region of interest" description="Disordered" evidence="1">
    <location>
        <begin position="80"/>
        <end position="123"/>
    </location>
</feature>
<evidence type="ECO:0008006" key="5">
    <source>
        <dbReference type="Google" id="ProtNLM"/>
    </source>
</evidence>
<dbReference type="EMBL" id="BLXT01005793">
    <property type="protein sequence ID" value="GFO26139.1"/>
    <property type="molecule type" value="Genomic_DNA"/>
</dbReference>
<dbReference type="GO" id="GO:0008528">
    <property type="term" value="F:G protein-coupled peptide receptor activity"/>
    <property type="evidence" value="ECO:0007669"/>
    <property type="project" value="InterPro"/>
</dbReference>